<organism evidence="1 2">
    <name type="scientific">Velocimicrobium porci</name>
    <dbReference type="NCBI Taxonomy" id="2606634"/>
    <lineage>
        <taxon>Bacteria</taxon>
        <taxon>Bacillati</taxon>
        <taxon>Bacillota</taxon>
        <taxon>Clostridia</taxon>
        <taxon>Lachnospirales</taxon>
        <taxon>Lachnospiraceae</taxon>
        <taxon>Velocimicrobium</taxon>
    </lineage>
</organism>
<dbReference type="Pfam" id="PF18941">
    <property type="entry name" value="DUF5688"/>
    <property type="match status" value="1"/>
</dbReference>
<gene>
    <name evidence="1" type="ORF">FYJ58_12770</name>
</gene>
<reference evidence="1 2" key="1">
    <citation type="submission" date="2019-08" db="EMBL/GenBank/DDBJ databases">
        <title>In-depth cultivation of the pig gut microbiome towards novel bacterial diversity and tailored functional studies.</title>
        <authorList>
            <person name="Wylensek D."/>
            <person name="Hitch T.C.A."/>
            <person name="Clavel T."/>
        </authorList>
    </citation>
    <scope>NUCLEOTIDE SEQUENCE [LARGE SCALE GENOMIC DNA]</scope>
    <source>
        <strain evidence="1 2">WCA-693-APC-MOT-I</strain>
    </source>
</reference>
<dbReference type="RefSeq" id="WP_154520130.1">
    <property type="nucleotide sequence ID" value="NZ_VUMT01000027.1"/>
</dbReference>
<proteinExistence type="predicted"/>
<evidence type="ECO:0000313" key="2">
    <source>
        <dbReference type="Proteomes" id="UP000482209"/>
    </source>
</evidence>
<evidence type="ECO:0000313" key="1">
    <source>
        <dbReference type="EMBL" id="MSS64739.1"/>
    </source>
</evidence>
<accession>A0A6L5Y1F8</accession>
<name>A0A6L5Y1F8_9FIRM</name>
<sequence>MNIKEFLTEIADRVAKEMGHEYVMHITEIPKNNGIVLHGLNILNRQVNLSPCIYLEYYHEKYEHGAMAMDAIVEDIIKVYREHAVSKNWDTSSFTNYENAKQRLRGRLINTEKNEELLKTLPHREFLDLSLIYTVNYPCEKTGGMGSIRVTHDHVKMWKVDEEELFRQTKENMERYDESSLENLQNLLGEMIGTNETVFNDEEMIPMYILTNKEKLNGAVQMMNEGVLKATAEMLGKDLMIIPSSVHEVLLIPSEGHETEADTLRQMVREVNDTQLALNEILSYHVYRYSHQTGKIAIAA</sequence>
<protein>
    <submittedName>
        <fullName evidence="1">Uncharacterized protein</fullName>
    </submittedName>
</protein>
<dbReference type="InterPro" id="IPR043743">
    <property type="entry name" value="DUF5688"/>
</dbReference>
<comment type="caution">
    <text evidence="1">The sequence shown here is derived from an EMBL/GenBank/DDBJ whole genome shotgun (WGS) entry which is preliminary data.</text>
</comment>
<dbReference type="Proteomes" id="UP000482209">
    <property type="component" value="Unassembled WGS sequence"/>
</dbReference>
<dbReference type="EMBL" id="VUMT01000027">
    <property type="protein sequence ID" value="MSS64739.1"/>
    <property type="molecule type" value="Genomic_DNA"/>
</dbReference>
<keyword evidence="2" id="KW-1185">Reference proteome</keyword>
<dbReference type="AlphaFoldDB" id="A0A6L5Y1F8"/>